<comment type="similarity">
    <text evidence="1">Belongs to the NAD(P)-dependent epimerase/dehydratase family.</text>
</comment>
<dbReference type="SUPFAM" id="SSF51735">
    <property type="entry name" value="NAD(P)-binding Rossmann-fold domains"/>
    <property type="match status" value="1"/>
</dbReference>
<accession>A0A382G229</accession>
<feature type="domain" description="NAD-dependent epimerase/dehydratase" evidence="2">
    <location>
        <begin position="10"/>
        <end position="215"/>
    </location>
</feature>
<sequence length="219" mass="23773">MEVYTVIKHILVTGGLGHIGSALIRHVSELANVERVTILDNLLTQRYASLFHLPSGIDYTFIEGDVMTSAHMDCALEGVDAVVHLAAITDAEGSFDKSEDVNKINLDGTKSVIDACLRNSVRRLIFPSTTSVYGPISGIALEDSHRSDLQPQSPYAVSKLAAEDQVLIATQQSVIDGVVLRLGTIFGPSIGMRFHTAVNKFIYHSVIGRPLTVWEDAVD</sequence>
<evidence type="ECO:0000259" key="2">
    <source>
        <dbReference type="Pfam" id="PF01370"/>
    </source>
</evidence>
<dbReference type="CDD" id="cd08946">
    <property type="entry name" value="SDR_e"/>
    <property type="match status" value="1"/>
</dbReference>
<dbReference type="Pfam" id="PF01370">
    <property type="entry name" value="Epimerase"/>
    <property type="match status" value="1"/>
</dbReference>
<dbReference type="PANTHER" id="PTHR43000">
    <property type="entry name" value="DTDP-D-GLUCOSE 4,6-DEHYDRATASE-RELATED"/>
    <property type="match status" value="1"/>
</dbReference>
<reference evidence="3" key="1">
    <citation type="submission" date="2018-05" db="EMBL/GenBank/DDBJ databases">
        <authorList>
            <person name="Lanie J.A."/>
            <person name="Ng W.-L."/>
            <person name="Kazmierczak K.M."/>
            <person name="Andrzejewski T.M."/>
            <person name="Davidsen T.M."/>
            <person name="Wayne K.J."/>
            <person name="Tettelin H."/>
            <person name="Glass J.I."/>
            <person name="Rusch D."/>
            <person name="Podicherti R."/>
            <person name="Tsui H.-C.T."/>
            <person name="Winkler M.E."/>
        </authorList>
    </citation>
    <scope>NUCLEOTIDE SEQUENCE</scope>
</reference>
<name>A0A382G229_9ZZZZ</name>
<dbReference type="AlphaFoldDB" id="A0A382G229"/>
<dbReference type="InterPro" id="IPR036291">
    <property type="entry name" value="NAD(P)-bd_dom_sf"/>
</dbReference>
<dbReference type="Gene3D" id="3.40.50.720">
    <property type="entry name" value="NAD(P)-binding Rossmann-like Domain"/>
    <property type="match status" value="1"/>
</dbReference>
<evidence type="ECO:0000256" key="1">
    <source>
        <dbReference type="ARBA" id="ARBA00007637"/>
    </source>
</evidence>
<proteinExistence type="inferred from homology"/>
<feature type="non-terminal residue" evidence="3">
    <location>
        <position position="219"/>
    </location>
</feature>
<evidence type="ECO:0000313" key="3">
    <source>
        <dbReference type="EMBL" id="SVB68939.1"/>
    </source>
</evidence>
<protein>
    <recommendedName>
        <fullName evidence="2">NAD-dependent epimerase/dehydratase domain-containing protein</fullName>
    </recommendedName>
</protein>
<dbReference type="InterPro" id="IPR001509">
    <property type="entry name" value="Epimerase_deHydtase"/>
</dbReference>
<organism evidence="3">
    <name type="scientific">marine metagenome</name>
    <dbReference type="NCBI Taxonomy" id="408172"/>
    <lineage>
        <taxon>unclassified sequences</taxon>
        <taxon>metagenomes</taxon>
        <taxon>ecological metagenomes</taxon>
    </lineage>
</organism>
<gene>
    <name evidence="3" type="ORF">METZ01_LOCUS221793</name>
</gene>
<dbReference type="EMBL" id="UINC01052976">
    <property type="protein sequence ID" value="SVB68939.1"/>
    <property type="molecule type" value="Genomic_DNA"/>
</dbReference>